<feature type="domain" description="Thioesterase" evidence="2">
    <location>
        <begin position="61"/>
        <end position="132"/>
    </location>
</feature>
<dbReference type="SUPFAM" id="SSF54637">
    <property type="entry name" value="Thioesterase/thiol ester dehydrase-isomerase"/>
    <property type="match status" value="1"/>
</dbReference>
<protein>
    <submittedName>
        <fullName evidence="3">PaaI family thioesterase</fullName>
    </submittedName>
</protein>
<dbReference type="AlphaFoldDB" id="A0A7W4FCM7"/>
<dbReference type="EMBL" id="JABEQG010000003">
    <property type="protein sequence ID" value="MBB2155335.1"/>
    <property type="molecule type" value="Genomic_DNA"/>
</dbReference>
<dbReference type="InterPro" id="IPR029069">
    <property type="entry name" value="HotDog_dom_sf"/>
</dbReference>
<dbReference type="CDD" id="cd03443">
    <property type="entry name" value="PaaI_thioesterase"/>
    <property type="match status" value="1"/>
</dbReference>
<accession>A0A7W4FCM7</accession>
<dbReference type="InterPro" id="IPR006683">
    <property type="entry name" value="Thioestr_dom"/>
</dbReference>
<dbReference type="Gene3D" id="3.10.129.10">
    <property type="entry name" value="Hotdog Thioesterase"/>
    <property type="match status" value="1"/>
</dbReference>
<proteinExistence type="predicted"/>
<sequence length="178" mass="18725">MAPDTDTDTGKDALPPPPGFIPMPEPFPGGFNTASGGFLVGLEAGELIGGFRVTTAFCNRGGICHGGKLATVCDVYLALAALFREDLRTDFLPTVSLGLDFLTPVAHGAWVELRSETLRITRSLVFVQGLATVEGTPAVRANATYHRTPQRPDAAPDTGAMLRALLEHAIPTRGGVTP</sequence>
<evidence type="ECO:0000313" key="4">
    <source>
        <dbReference type="Proteomes" id="UP000550787"/>
    </source>
</evidence>
<dbReference type="RefSeq" id="WP_183115414.1">
    <property type="nucleotide sequence ID" value="NZ_JABEQG010000003.1"/>
</dbReference>
<dbReference type="Proteomes" id="UP000550787">
    <property type="component" value="Unassembled WGS sequence"/>
</dbReference>
<evidence type="ECO:0000256" key="1">
    <source>
        <dbReference type="SAM" id="MobiDB-lite"/>
    </source>
</evidence>
<name>A0A7W4FCM7_GLUDI</name>
<reference evidence="3 4" key="1">
    <citation type="submission" date="2020-04" db="EMBL/GenBank/DDBJ databases">
        <title>Description of novel Gluconacetobacter.</title>
        <authorList>
            <person name="Sombolestani A."/>
        </authorList>
    </citation>
    <scope>NUCLEOTIDE SEQUENCE [LARGE SCALE GENOMIC DNA]</scope>
    <source>
        <strain evidence="3 4">LMG 7603</strain>
    </source>
</reference>
<organism evidence="3 4">
    <name type="scientific">Gluconacetobacter diazotrophicus</name>
    <name type="common">Acetobacter diazotrophicus</name>
    <dbReference type="NCBI Taxonomy" id="33996"/>
    <lineage>
        <taxon>Bacteria</taxon>
        <taxon>Pseudomonadati</taxon>
        <taxon>Pseudomonadota</taxon>
        <taxon>Alphaproteobacteria</taxon>
        <taxon>Acetobacterales</taxon>
        <taxon>Acetobacteraceae</taxon>
        <taxon>Gluconacetobacter</taxon>
    </lineage>
</organism>
<dbReference type="Pfam" id="PF03061">
    <property type="entry name" value="4HBT"/>
    <property type="match status" value="1"/>
</dbReference>
<dbReference type="GO" id="GO:0016790">
    <property type="term" value="F:thiolester hydrolase activity"/>
    <property type="evidence" value="ECO:0007669"/>
    <property type="project" value="UniProtKB-ARBA"/>
</dbReference>
<evidence type="ECO:0000259" key="2">
    <source>
        <dbReference type="Pfam" id="PF03061"/>
    </source>
</evidence>
<evidence type="ECO:0000313" key="3">
    <source>
        <dbReference type="EMBL" id="MBB2155335.1"/>
    </source>
</evidence>
<feature type="region of interest" description="Disordered" evidence="1">
    <location>
        <begin position="1"/>
        <end position="22"/>
    </location>
</feature>
<comment type="caution">
    <text evidence="3">The sequence shown here is derived from an EMBL/GenBank/DDBJ whole genome shotgun (WGS) entry which is preliminary data.</text>
</comment>
<gene>
    <name evidence="3" type="ORF">HLH33_03265</name>
</gene>